<feature type="compositionally biased region" description="Acidic residues" evidence="1">
    <location>
        <begin position="649"/>
        <end position="665"/>
    </location>
</feature>
<gene>
    <name evidence="2" type="ORF">JAAARDRAFT_110178</name>
</gene>
<dbReference type="InterPro" id="IPR041078">
    <property type="entry name" value="Plavaka"/>
</dbReference>
<dbReference type="InParanoid" id="A0A067PDJ4"/>
<name>A0A067PDJ4_9AGAM</name>
<dbReference type="Proteomes" id="UP000027265">
    <property type="component" value="Unassembled WGS sequence"/>
</dbReference>
<sequence>SDDSDEEGMSDDPPPAGTHIPSRPSSPPNKESPRPPLNFNPRNPRCEEVEDEGDKPYDIRFVDSFPHPAGIPICQTTTKFEDVHEQQKNLGSPWGPFEDKEEWELAQWLIRNVGHNQTDKFLKLPIISDRAHPSYKNKNSFFKKIDTIPTQSAPWHRDVVMVAGDLFGEDGKPITEELELWRRDPVKCIEELLNNPAFAGHVAFTPERVYQDNEGKVRIYDEMWNADWWWDIQKLLPHGATIAPVILASDKTHLSEFRGDKSAWPVYLTIGNIDAVTCRHPSSHAVVLIGYLPVAKLDCFTDNTRSVAGYCLFHYCMQKLLEPLVEAGRSGVEMVCPDGWVRRIFPILAAYVADHTERCLVAGCKENRCPECLVPPDKLGNLLNSLSYRDSYRTVKIMEQHASHRHVHAFKADGLRPLDKPFWANLPHSNIFRCLTPDILHQLHKGVFKDHLVKWCTEIAGADEIDARFRCMIEHPGLWHFKNGISFVSQWTGSEFKEMEKVFVGLLAGSTQPTVAKTAQTVIDFIYYAQFQTHTTETLDALHTALLEFHANKDIFVQLHVRQHFNIPKVHAMQHYVDAILSHGSPAGFNTKLPERLHIDYAKDAYCASNKHDYVKQMTKWLQRQEAVALFTSYLQWLGVEKVTSEAAHDEEDEEEEDEKEEGSNDVEQHPSWDSFNGKHPNLPIIQIPQTPTHLRITVDQLVNDYSAIDFIPALTTYLNASHPLNHGITPNNLDWFGVYSKITIILPDTEARHGDIKGQTDHIYATPVIPATSTRKMTPAHFDTVLVHVDEHNDHTVGTGVEAGLRVGQVRAIFDLPEHLHSESHQPSTLVYIEWFTPFHTYNDDLKLWSISRSSHNHRRHVAVIPLHQIIRSCYLIPQFGTAVNDQWNSQNVLDQCPIFYFNTWYDIMMFH</sequence>
<evidence type="ECO:0000256" key="1">
    <source>
        <dbReference type="SAM" id="MobiDB-lite"/>
    </source>
</evidence>
<reference evidence="3" key="1">
    <citation type="journal article" date="2014" name="Proc. Natl. Acad. Sci. U.S.A.">
        <title>Extensive sampling of basidiomycete genomes demonstrates inadequacy of the white-rot/brown-rot paradigm for wood decay fungi.</title>
        <authorList>
            <person name="Riley R."/>
            <person name="Salamov A.A."/>
            <person name="Brown D.W."/>
            <person name="Nagy L.G."/>
            <person name="Floudas D."/>
            <person name="Held B.W."/>
            <person name="Levasseur A."/>
            <person name="Lombard V."/>
            <person name="Morin E."/>
            <person name="Otillar R."/>
            <person name="Lindquist E.A."/>
            <person name="Sun H."/>
            <person name="LaButti K.M."/>
            <person name="Schmutz J."/>
            <person name="Jabbour D."/>
            <person name="Luo H."/>
            <person name="Baker S.E."/>
            <person name="Pisabarro A.G."/>
            <person name="Walton J.D."/>
            <person name="Blanchette R.A."/>
            <person name="Henrissat B."/>
            <person name="Martin F."/>
            <person name="Cullen D."/>
            <person name="Hibbett D.S."/>
            <person name="Grigoriev I.V."/>
        </authorList>
    </citation>
    <scope>NUCLEOTIDE SEQUENCE [LARGE SCALE GENOMIC DNA]</scope>
    <source>
        <strain evidence="3">MUCL 33604</strain>
    </source>
</reference>
<evidence type="ECO:0000313" key="2">
    <source>
        <dbReference type="EMBL" id="KDQ49107.1"/>
    </source>
</evidence>
<feature type="region of interest" description="Disordered" evidence="1">
    <location>
        <begin position="645"/>
        <end position="678"/>
    </location>
</feature>
<proteinExistence type="predicted"/>
<organism evidence="2 3">
    <name type="scientific">Jaapia argillacea MUCL 33604</name>
    <dbReference type="NCBI Taxonomy" id="933084"/>
    <lineage>
        <taxon>Eukaryota</taxon>
        <taxon>Fungi</taxon>
        <taxon>Dikarya</taxon>
        <taxon>Basidiomycota</taxon>
        <taxon>Agaricomycotina</taxon>
        <taxon>Agaricomycetes</taxon>
        <taxon>Agaricomycetidae</taxon>
        <taxon>Jaapiales</taxon>
        <taxon>Jaapiaceae</taxon>
        <taxon>Jaapia</taxon>
    </lineage>
</organism>
<dbReference type="EMBL" id="KL197807">
    <property type="protein sequence ID" value="KDQ49107.1"/>
    <property type="molecule type" value="Genomic_DNA"/>
</dbReference>
<dbReference type="HOGENOM" id="CLU_006344_4_2_1"/>
<feature type="non-terminal residue" evidence="2">
    <location>
        <position position="1"/>
    </location>
</feature>
<accession>A0A067PDJ4</accession>
<dbReference type="OrthoDB" id="2418900at2759"/>
<evidence type="ECO:0000313" key="3">
    <source>
        <dbReference type="Proteomes" id="UP000027265"/>
    </source>
</evidence>
<keyword evidence="3" id="KW-1185">Reference proteome</keyword>
<protein>
    <submittedName>
        <fullName evidence="2">Uncharacterized protein</fullName>
    </submittedName>
</protein>
<dbReference type="Pfam" id="PF18759">
    <property type="entry name" value="Plavaka"/>
    <property type="match status" value="1"/>
</dbReference>
<feature type="region of interest" description="Disordered" evidence="1">
    <location>
        <begin position="1"/>
        <end position="51"/>
    </location>
</feature>
<feature type="non-terminal residue" evidence="2">
    <location>
        <position position="913"/>
    </location>
</feature>
<feature type="compositionally biased region" description="Acidic residues" evidence="1">
    <location>
        <begin position="1"/>
        <end position="10"/>
    </location>
</feature>
<dbReference type="AlphaFoldDB" id="A0A067PDJ4"/>